<accession>A0A655ABT2</accession>
<protein>
    <submittedName>
        <fullName evidence="1">Uncharacterized protein</fullName>
    </submittedName>
</protein>
<reference evidence="1 2" key="1">
    <citation type="submission" date="2015-03" db="EMBL/GenBank/DDBJ databases">
        <authorList>
            <consortium name="Pathogen Informatics"/>
        </authorList>
    </citation>
    <scope>NUCLEOTIDE SEQUENCE [LARGE SCALE GENOMIC DNA]</scope>
    <source>
        <strain evidence="1 2">Bir 185</strain>
    </source>
</reference>
<evidence type="ECO:0000313" key="1">
    <source>
        <dbReference type="EMBL" id="CKS48787.1"/>
    </source>
</evidence>
<sequence>MERFIALAIRLVRIEPDAPTIMPATIIAVLFNARPAAAADRPVMALSIEMTTGMSAPPIGNTTIRPSTPAATNRPIIHHNATPPLPGCACSPITTAAATATASSNRLIGCCALPSPIGRPEMISCNLPNATIDPQNEIDPMIAANNEATTMCTVGDSPCWNAEKPVVSMNSDSAMSATVPPPTPLKNATSCGMAVILVSRAGGTPSTTPTTRPAMISGHWLVCRIMTNVAATAMVMPAAAIRFPRTAVLGPVSPINP</sequence>
<dbReference type="Proteomes" id="UP000050164">
    <property type="component" value="Unassembled WGS sequence"/>
</dbReference>
<proteinExistence type="predicted"/>
<dbReference type="AlphaFoldDB" id="A0A655ABT2"/>
<dbReference type="EMBL" id="CNFT01000873">
    <property type="protein sequence ID" value="CKS48787.1"/>
    <property type="molecule type" value="Genomic_DNA"/>
</dbReference>
<evidence type="ECO:0000313" key="2">
    <source>
        <dbReference type="Proteomes" id="UP000050164"/>
    </source>
</evidence>
<name>A0A655ABT2_MYCTX</name>
<gene>
    <name evidence="1" type="ORF">ERS027659_03175</name>
</gene>
<organism evidence="1 2">
    <name type="scientific">Mycobacterium tuberculosis</name>
    <dbReference type="NCBI Taxonomy" id="1773"/>
    <lineage>
        <taxon>Bacteria</taxon>
        <taxon>Bacillati</taxon>
        <taxon>Actinomycetota</taxon>
        <taxon>Actinomycetes</taxon>
        <taxon>Mycobacteriales</taxon>
        <taxon>Mycobacteriaceae</taxon>
        <taxon>Mycobacterium</taxon>
        <taxon>Mycobacterium tuberculosis complex</taxon>
    </lineage>
</organism>